<organism evidence="1">
    <name type="scientific">marine metagenome</name>
    <dbReference type="NCBI Taxonomy" id="408172"/>
    <lineage>
        <taxon>unclassified sequences</taxon>
        <taxon>metagenomes</taxon>
        <taxon>ecological metagenomes</taxon>
    </lineage>
</organism>
<reference evidence="1" key="1">
    <citation type="submission" date="2018-05" db="EMBL/GenBank/DDBJ databases">
        <authorList>
            <person name="Lanie J.A."/>
            <person name="Ng W.-L."/>
            <person name="Kazmierczak K.M."/>
            <person name="Andrzejewski T.M."/>
            <person name="Davidsen T.M."/>
            <person name="Wayne K.J."/>
            <person name="Tettelin H."/>
            <person name="Glass J.I."/>
            <person name="Rusch D."/>
            <person name="Podicherti R."/>
            <person name="Tsui H.-C.T."/>
            <person name="Winkler M.E."/>
        </authorList>
    </citation>
    <scope>NUCLEOTIDE SEQUENCE</scope>
</reference>
<accession>A0A382EI22</accession>
<protein>
    <submittedName>
        <fullName evidence="1">Uncharacterized protein</fullName>
    </submittedName>
</protein>
<gene>
    <name evidence="1" type="ORF">METZ01_LOCUS203174</name>
</gene>
<evidence type="ECO:0000313" key="1">
    <source>
        <dbReference type="EMBL" id="SVB50320.1"/>
    </source>
</evidence>
<sequence length="34" mass="3780">MEAATWLADIESLETKSGIFDSNGSMFRVLFTLV</sequence>
<dbReference type="AlphaFoldDB" id="A0A382EI22"/>
<dbReference type="EMBL" id="UINC01044624">
    <property type="protein sequence ID" value="SVB50320.1"/>
    <property type="molecule type" value="Genomic_DNA"/>
</dbReference>
<name>A0A382EI22_9ZZZZ</name>
<proteinExistence type="predicted"/>